<evidence type="ECO:0000259" key="14">
    <source>
        <dbReference type="PROSITE" id="PS51198"/>
    </source>
</evidence>
<evidence type="ECO:0000256" key="8">
    <source>
        <dbReference type="ARBA" id="ARBA00034617"/>
    </source>
</evidence>
<organism evidence="16 17">
    <name type="scientific">Acetobacter thailandicus</name>
    <dbReference type="NCBI Taxonomy" id="1502842"/>
    <lineage>
        <taxon>Bacteria</taxon>
        <taxon>Pseudomonadati</taxon>
        <taxon>Pseudomonadota</taxon>
        <taxon>Alphaproteobacteria</taxon>
        <taxon>Acetobacterales</taxon>
        <taxon>Acetobacteraceae</taxon>
        <taxon>Acetobacter</taxon>
    </lineage>
</organism>
<feature type="domain" description="UvrD-like helicase ATP-binding" evidence="14">
    <location>
        <begin position="24"/>
        <end position="307"/>
    </location>
</feature>
<dbReference type="Gene3D" id="1.10.10.160">
    <property type="match status" value="1"/>
</dbReference>
<evidence type="ECO:0000256" key="7">
    <source>
        <dbReference type="ARBA" id="ARBA00023235"/>
    </source>
</evidence>
<keyword evidence="5 12" id="KW-0067">ATP-binding</keyword>
<dbReference type="PROSITE" id="PS51198">
    <property type="entry name" value="UVRD_HELICASE_ATP_BIND"/>
    <property type="match status" value="1"/>
</dbReference>
<evidence type="ECO:0000259" key="15">
    <source>
        <dbReference type="PROSITE" id="PS51217"/>
    </source>
</evidence>
<keyword evidence="17" id="KW-1185">Reference proteome</keyword>
<dbReference type="PANTHER" id="PTHR11070:SF2">
    <property type="entry name" value="ATP-DEPENDENT DNA HELICASE SRS2"/>
    <property type="match status" value="1"/>
</dbReference>
<feature type="domain" description="UvrD-like helicase C-terminal" evidence="15">
    <location>
        <begin position="308"/>
        <end position="579"/>
    </location>
</feature>
<evidence type="ECO:0000256" key="3">
    <source>
        <dbReference type="ARBA" id="ARBA00022801"/>
    </source>
</evidence>
<keyword evidence="2 12" id="KW-0547">Nucleotide-binding</keyword>
<dbReference type="EMBL" id="JAPIUZ010000004">
    <property type="protein sequence ID" value="MCX2564036.1"/>
    <property type="molecule type" value="Genomic_DNA"/>
</dbReference>
<feature type="binding site" evidence="12">
    <location>
        <begin position="45"/>
        <end position="52"/>
    </location>
    <ligand>
        <name>ATP</name>
        <dbReference type="ChEBI" id="CHEBI:30616"/>
    </ligand>
</feature>
<dbReference type="PROSITE" id="PS51217">
    <property type="entry name" value="UVRD_HELICASE_CTER"/>
    <property type="match status" value="1"/>
</dbReference>
<dbReference type="InterPro" id="IPR027417">
    <property type="entry name" value="P-loop_NTPase"/>
</dbReference>
<keyword evidence="7" id="KW-0413">Isomerase</keyword>
<evidence type="ECO:0000256" key="10">
    <source>
        <dbReference type="ARBA" id="ARBA00034923"/>
    </source>
</evidence>
<reference evidence="16 17" key="1">
    <citation type="submission" date="2022-11" db="EMBL/GenBank/DDBJ databases">
        <title>Genome sequencing of Acetobacter type strain.</title>
        <authorList>
            <person name="Heo J."/>
            <person name="Lee D."/>
            <person name="Han B.-H."/>
            <person name="Hong S.-B."/>
            <person name="Kwon S.-W."/>
        </authorList>
    </citation>
    <scope>NUCLEOTIDE SEQUENCE [LARGE SCALE GENOMIC DNA]</scope>
    <source>
        <strain evidence="16 17">KACC 21253</strain>
    </source>
</reference>
<dbReference type="Proteomes" id="UP001301152">
    <property type="component" value="Unassembled WGS sequence"/>
</dbReference>
<evidence type="ECO:0000313" key="16">
    <source>
        <dbReference type="EMBL" id="MCX2564036.1"/>
    </source>
</evidence>
<evidence type="ECO:0000256" key="6">
    <source>
        <dbReference type="ARBA" id="ARBA00023125"/>
    </source>
</evidence>
<dbReference type="InterPro" id="IPR014017">
    <property type="entry name" value="DNA_helicase_UvrD-like_C"/>
</dbReference>
<accession>A0ABT3QFL3</accession>
<evidence type="ECO:0000256" key="2">
    <source>
        <dbReference type="ARBA" id="ARBA00022741"/>
    </source>
</evidence>
<evidence type="ECO:0000256" key="1">
    <source>
        <dbReference type="ARBA" id="ARBA00009922"/>
    </source>
</evidence>
<gene>
    <name evidence="16" type="ORF">OQ497_08700</name>
</gene>
<protein>
    <recommendedName>
        <fullName evidence="9">DNA 3'-5' helicase</fullName>
        <ecNumber evidence="9">5.6.2.4</ecNumber>
    </recommendedName>
    <alternativeName>
        <fullName evidence="10">DNA 3'-5' helicase II</fullName>
    </alternativeName>
</protein>
<evidence type="ECO:0000256" key="11">
    <source>
        <dbReference type="ARBA" id="ARBA00048988"/>
    </source>
</evidence>
<dbReference type="RefSeq" id="WP_173560238.1">
    <property type="nucleotide sequence ID" value="NZ_JAPIUZ010000004.1"/>
</dbReference>
<evidence type="ECO:0000256" key="4">
    <source>
        <dbReference type="ARBA" id="ARBA00022806"/>
    </source>
</evidence>
<comment type="catalytic activity">
    <reaction evidence="8">
        <text>Couples ATP hydrolysis with the unwinding of duplex DNA by translocating in the 3'-5' direction.</text>
        <dbReference type="EC" id="5.6.2.4"/>
    </reaction>
</comment>
<feature type="region of interest" description="Disordered" evidence="13">
    <location>
        <begin position="682"/>
        <end position="707"/>
    </location>
</feature>
<dbReference type="Pfam" id="PF13361">
    <property type="entry name" value="UvrD_C"/>
    <property type="match status" value="1"/>
</dbReference>
<comment type="similarity">
    <text evidence="1">Belongs to the helicase family. UvrD subfamily.</text>
</comment>
<dbReference type="EC" id="5.6.2.4" evidence="9"/>
<feature type="compositionally biased region" description="Low complexity" evidence="13">
    <location>
        <begin position="688"/>
        <end position="703"/>
    </location>
</feature>
<keyword evidence="6" id="KW-0238">DNA-binding</keyword>
<dbReference type="CDD" id="cd17932">
    <property type="entry name" value="DEXQc_UvrD"/>
    <property type="match status" value="1"/>
</dbReference>
<dbReference type="SUPFAM" id="SSF52540">
    <property type="entry name" value="P-loop containing nucleoside triphosphate hydrolases"/>
    <property type="match status" value="1"/>
</dbReference>
<dbReference type="Gene3D" id="3.40.50.300">
    <property type="entry name" value="P-loop containing nucleotide triphosphate hydrolases"/>
    <property type="match status" value="2"/>
</dbReference>
<evidence type="ECO:0000256" key="13">
    <source>
        <dbReference type="SAM" id="MobiDB-lite"/>
    </source>
</evidence>
<keyword evidence="4 12" id="KW-0347">Helicase</keyword>
<evidence type="ECO:0000256" key="12">
    <source>
        <dbReference type="PROSITE-ProRule" id="PRU00560"/>
    </source>
</evidence>
<evidence type="ECO:0000256" key="5">
    <source>
        <dbReference type="ARBA" id="ARBA00022840"/>
    </source>
</evidence>
<sequence>MTISEYSPPPYSSENTEENKDYLSHLNTEQRNAIETTDGPLLVLAGAGTGKTRVLTTRFAHILLTGRAKPWQILAVTFTNKASREMRERVNAILGTETERLWLGTFHALCTRMLRQHPECAGLTHNFTILDTDDQLRLLRQVMEPWHIDTKRWPAPGLMGVIQRWKDRGLTPSAVTDAEDCDFAAGHARAIYAAYQTRLRELDACDFGDLMLHVTEMLRTHPEILAHYQRLFRYILVDEYQDTNTVQYLWLRLLARRQGEVSNICCVGDDDQSIYSWRGAEIANILRFEQDFPGAQVVRLERNYRSTRHILGAAAGLIAHNTERLGKTLRTGRDDNQPAAKVVVTGVEDSEIEALAICTEANSLHRQGHSLAEMAILVRAGFQTRAFEERLMQTGLPYRIIGGTRFYERAEIRDALAYLRLLHNPADNLAFERIINVPKRGIGPASLQKLHTASRSEQVPLFAGTEMMLSRGELKGKIAEHLNSFVSALLSTQSLLQREGHVQAAEYLLEASGYLDMWRNDRSPEAPGRLENLKELVRALTDFGTLGEFLEHIALVMEHDDKTASEAKLSLMTLHGAKGLEFDIVFLPGWEEGVFPSQRTLDDGGQKGLEEERRLAYVGITRARLHALIYHAGRRRTYTGWQPSMPSRFLDELPEEHVTRKNDGIPRQKSLRDESLFSQGIMNNGHRQGSFSAPSGGPSFQPGEQVTHPRFGNGIVLNVEHTHLEIVFENGQTKRLLSSFVKKI</sequence>
<comment type="caution">
    <text evidence="16">The sequence shown here is derived from an EMBL/GenBank/DDBJ whole genome shotgun (WGS) entry which is preliminary data.</text>
</comment>
<evidence type="ECO:0000256" key="9">
    <source>
        <dbReference type="ARBA" id="ARBA00034808"/>
    </source>
</evidence>
<comment type="catalytic activity">
    <reaction evidence="11">
        <text>ATP + H2O = ADP + phosphate + H(+)</text>
        <dbReference type="Rhea" id="RHEA:13065"/>
        <dbReference type="ChEBI" id="CHEBI:15377"/>
        <dbReference type="ChEBI" id="CHEBI:15378"/>
        <dbReference type="ChEBI" id="CHEBI:30616"/>
        <dbReference type="ChEBI" id="CHEBI:43474"/>
        <dbReference type="ChEBI" id="CHEBI:456216"/>
        <dbReference type="EC" id="5.6.2.4"/>
    </reaction>
</comment>
<keyword evidence="3 12" id="KW-0378">Hydrolase</keyword>
<evidence type="ECO:0000313" key="17">
    <source>
        <dbReference type="Proteomes" id="UP001301152"/>
    </source>
</evidence>
<dbReference type="PANTHER" id="PTHR11070">
    <property type="entry name" value="UVRD / RECB / PCRA DNA HELICASE FAMILY MEMBER"/>
    <property type="match status" value="1"/>
</dbReference>
<dbReference type="Gene3D" id="1.10.486.10">
    <property type="entry name" value="PCRA, domain 4"/>
    <property type="match status" value="1"/>
</dbReference>
<dbReference type="Pfam" id="PF00580">
    <property type="entry name" value="UvrD-helicase"/>
    <property type="match status" value="1"/>
</dbReference>
<proteinExistence type="inferred from homology"/>
<dbReference type="InterPro" id="IPR000212">
    <property type="entry name" value="DNA_helicase_UvrD/REP"/>
</dbReference>
<name>A0ABT3QFL3_9PROT</name>
<dbReference type="InterPro" id="IPR014016">
    <property type="entry name" value="UvrD-like_ATP-bd"/>
</dbReference>
<dbReference type="CDD" id="cd18807">
    <property type="entry name" value="SF1_C_UvrD"/>
    <property type="match status" value="1"/>
</dbReference>
<dbReference type="InterPro" id="IPR013986">
    <property type="entry name" value="DExx_box_DNA_helicase_dom_sf"/>
</dbReference>